<keyword evidence="1" id="KW-0472">Membrane</keyword>
<evidence type="ECO:0000313" key="3">
    <source>
        <dbReference type="Proteomes" id="UP000250245"/>
    </source>
</evidence>
<feature type="transmembrane region" description="Helical" evidence="1">
    <location>
        <begin position="122"/>
        <end position="141"/>
    </location>
</feature>
<protein>
    <recommendedName>
        <fullName evidence="4">ATP synthase I chain</fullName>
    </recommendedName>
</protein>
<sequence length="167" mass="17117">MNETTPLSVPTDAFHAASVGAGTRRAVKFSLLAISLAVVAVLLVAAGLAARLVGAAGLRSIGLCAVVGAGLVAVTFATHLFTLNHPDLMMAGMGGDFVLKVVVILVAVGVARKLPGLDAETIFFTLLAMILVQAIVFPVALTKARVPLLDSVVTSSQSETVEENPSR</sequence>
<reference evidence="2 3" key="1">
    <citation type="submission" date="2018-06" db="EMBL/GenBank/DDBJ databases">
        <authorList>
            <consortium name="Pathogen Informatics"/>
            <person name="Doyle S."/>
        </authorList>
    </citation>
    <scope>NUCLEOTIDE SEQUENCE [LARGE SCALE GENOMIC DNA]</scope>
    <source>
        <strain evidence="2 3">NCTC11820</strain>
    </source>
</reference>
<evidence type="ECO:0000256" key="1">
    <source>
        <dbReference type="SAM" id="Phobius"/>
    </source>
</evidence>
<organism evidence="2 3">
    <name type="scientific">Mobiluncus curtisii</name>
    <dbReference type="NCBI Taxonomy" id="2051"/>
    <lineage>
        <taxon>Bacteria</taxon>
        <taxon>Bacillati</taxon>
        <taxon>Actinomycetota</taxon>
        <taxon>Actinomycetes</taxon>
        <taxon>Actinomycetales</taxon>
        <taxon>Actinomycetaceae</taxon>
        <taxon>Mobiluncus</taxon>
    </lineage>
</organism>
<dbReference type="EMBL" id="UASJ01000001">
    <property type="protein sequence ID" value="SQB65417.1"/>
    <property type="molecule type" value="Genomic_DNA"/>
</dbReference>
<keyword evidence="1" id="KW-1133">Transmembrane helix</keyword>
<evidence type="ECO:0000313" key="2">
    <source>
        <dbReference type="EMBL" id="SQB65417.1"/>
    </source>
</evidence>
<accession>A0A2X2YNX7</accession>
<dbReference type="Proteomes" id="UP000250245">
    <property type="component" value="Unassembled WGS sequence"/>
</dbReference>
<feature type="transmembrane region" description="Helical" evidence="1">
    <location>
        <begin position="88"/>
        <end position="110"/>
    </location>
</feature>
<feature type="transmembrane region" description="Helical" evidence="1">
    <location>
        <begin position="29"/>
        <end position="49"/>
    </location>
</feature>
<gene>
    <name evidence="2" type="ORF">NCTC11820_01497</name>
</gene>
<keyword evidence="1" id="KW-0812">Transmembrane</keyword>
<dbReference type="AlphaFoldDB" id="A0A2X2YNX7"/>
<proteinExistence type="predicted"/>
<feature type="transmembrane region" description="Helical" evidence="1">
    <location>
        <begin position="61"/>
        <end position="82"/>
    </location>
</feature>
<evidence type="ECO:0008006" key="4">
    <source>
        <dbReference type="Google" id="ProtNLM"/>
    </source>
</evidence>
<name>A0A2X2YNX7_9ACTO</name>
<dbReference type="RefSeq" id="WP_004007341.1">
    <property type="nucleotide sequence ID" value="NZ_CAMYEK010000008.1"/>
</dbReference>
<dbReference type="GeneID" id="55565228"/>